<dbReference type="RefSeq" id="WP_285436826.1">
    <property type="nucleotide sequence ID" value="NZ_JASJUS010000044.1"/>
</dbReference>
<name>A0ABT7J8N3_9ACTN</name>
<accession>A0ABT7J8N3</accession>
<protein>
    <submittedName>
        <fullName evidence="2">Methyltransferase domain-containing protein</fullName>
    </submittedName>
</protein>
<dbReference type="GO" id="GO:0032259">
    <property type="term" value="P:methylation"/>
    <property type="evidence" value="ECO:0007669"/>
    <property type="project" value="UniProtKB-KW"/>
</dbReference>
<organism evidence="2 3">
    <name type="scientific">Streptomyces fuscus</name>
    <dbReference type="NCBI Taxonomy" id="3048495"/>
    <lineage>
        <taxon>Bacteria</taxon>
        <taxon>Bacillati</taxon>
        <taxon>Actinomycetota</taxon>
        <taxon>Actinomycetes</taxon>
        <taxon>Kitasatosporales</taxon>
        <taxon>Streptomycetaceae</taxon>
        <taxon>Streptomyces</taxon>
    </lineage>
</organism>
<comment type="caution">
    <text evidence="2">The sequence shown here is derived from an EMBL/GenBank/DDBJ whole genome shotgun (WGS) entry which is preliminary data.</text>
</comment>
<dbReference type="PANTHER" id="PTHR43591:SF24">
    <property type="entry name" value="2-METHOXY-6-POLYPRENYL-1,4-BENZOQUINOL METHYLASE, MITOCHONDRIAL"/>
    <property type="match status" value="1"/>
</dbReference>
<dbReference type="InterPro" id="IPR013216">
    <property type="entry name" value="Methyltransf_11"/>
</dbReference>
<gene>
    <name evidence="2" type="ORF">QNN03_32830</name>
</gene>
<reference evidence="2 3" key="1">
    <citation type="submission" date="2023-05" db="EMBL/GenBank/DDBJ databases">
        <title>Streptomyces fuscus sp. nov., a brown-black pigment producing actinomyces isolated from dry sand of Sea duck farm.</title>
        <authorList>
            <person name="Xie J."/>
            <person name="Shen N."/>
        </authorList>
    </citation>
    <scope>NUCLEOTIDE SEQUENCE [LARGE SCALE GENOMIC DNA]</scope>
    <source>
        <strain evidence="2 3">GXMU-J15</strain>
    </source>
</reference>
<evidence type="ECO:0000259" key="1">
    <source>
        <dbReference type="Pfam" id="PF08241"/>
    </source>
</evidence>
<keyword evidence="2" id="KW-0489">Methyltransferase</keyword>
<dbReference type="SUPFAM" id="SSF53335">
    <property type="entry name" value="S-adenosyl-L-methionine-dependent methyltransferases"/>
    <property type="match status" value="1"/>
</dbReference>
<dbReference type="GO" id="GO:0008168">
    <property type="term" value="F:methyltransferase activity"/>
    <property type="evidence" value="ECO:0007669"/>
    <property type="project" value="UniProtKB-KW"/>
</dbReference>
<dbReference type="Proteomes" id="UP001241926">
    <property type="component" value="Unassembled WGS sequence"/>
</dbReference>
<dbReference type="Gene3D" id="3.40.50.150">
    <property type="entry name" value="Vaccinia Virus protein VP39"/>
    <property type="match status" value="1"/>
</dbReference>
<dbReference type="Pfam" id="PF08241">
    <property type="entry name" value="Methyltransf_11"/>
    <property type="match status" value="1"/>
</dbReference>
<keyword evidence="2" id="KW-0808">Transferase</keyword>
<feature type="domain" description="Methyltransferase type 11" evidence="1">
    <location>
        <begin position="44"/>
        <end position="137"/>
    </location>
</feature>
<dbReference type="PANTHER" id="PTHR43591">
    <property type="entry name" value="METHYLTRANSFERASE"/>
    <property type="match status" value="1"/>
</dbReference>
<dbReference type="CDD" id="cd02440">
    <property type="entry name" value="AdoMet_MTases"/>
    <property type="match status" value="1"/>
</dbReference>
<sequence>MSEQRRFDVWQAGPGYERFMGRWSRRVAERFTALEGHADGLRWLDVGCGTGALTSVLAARCRPAVVLGCDRSAELVTTARDTAHGPVGFAVADARALPVRDASWDVAVSGLLLNFLPEPAEGVAEMTRAVRPGGQVAAYVWDYAEGMQVLRHFWNAATSVDPAAAELDEARRFPLCRPDPLHALWTQAGLTQVRVTPLVVPTPFADVTDLWSPFLAGQGPAGTYVTGLPPDQRDRLRTALARSVPHDPEGTITLSARAWVVRGVRA</sequence>
<dbReference type="InterPro" id="IPR029063">
    <property type="entry name" value="SAM-dependent_MTases_sf"/>
</dbReference>
<evidence type="ECO:0000313" key="3">
    <source>
        <dbReference type="Proteomes" id="UP001241926"/>
    </source>
</evidence>
<dbReference type="EMBL" id="JASJUS010000044">
    <property type="protein sequence ID" value="MDL2081243.1"/>
    <property type="molecule type" value="Genomic_DNA"/>
</dbReference>
<evidence type="ECO:0000313" key="2">
    <source>
        <dbReference type="EMBL" id="MDL2081243.1"/>
    </source>
</evidence>
<keyword evidence="3" id="KW-1185">Reference proteome</keyword>
<proteinExistence type="predicted"/>